<comment type="caution">
    <text evidence="2">The sequence shown here is derived from an EMBL/GenBank/DDBJ whole genome shotgun (WGS) entry which is preliminary data.</text>
</comment>
<evidence type="ECO:0000313" key="3">
    <source>
        <dbReference type="Proteomes" id="UP001500994"/>
    </source>
</evidence>
<name>A0ABP6E2Z1_9ACTN</name>
<dbReference type="InterPro" id="IPR002513">
    <property type="entry name" value="Tn3_Tnp_DDE_dom"/>
</dbReference>
<keyword evidence="3" id="KW-1185">Reference proteome</keyword>
<dbReference type="EMBL" id="BAAARK010000006">
    <property type="protein sequence ID" value="GAA2657175.1"/>
    <property type="molecule type" value="Genomic_DNA"/>
</dbReference>
<evidence type="ECO:0000259" key="1">
    <source>
        <dbReference type="Pfam" id="PF01526"/>
    </source>
</evidence>
<dbReference type="Pfam" id="PF01526">
    <property type="entry name" value="DDE_Tnp_Tn3"/>
    <property type="match status" value="1"/>
</dbReference>
<sequence length="90" mass="9814">MTPFNAACCWPSSPWARTRASGLATGEHGEREAALRHVRRDFITIDNLRTAVTKLVNATFAARDTAWWGRGTACASDYVDTHCASIVGFA</sequence>
<organism evidence="2 3">
    <name type="scientific">Streptomyces lunalinharesii</name>
    <dbReference type="NCBI Taxonomy" id="333384"/>
    <lineage>
        <taxon>Bacteria</taxon>
        <taxon>Bacillati</taxon>
        <taxon>Actinomycetota</taxon>
        <taxon>Actinomycetes</taxon>
        <taxon>Kitasatosporales</taxon>
        <taxon>Streptomycetaceae</taxon>
        <taxon>Streptomyces</taxon>
    </lineage>
</organism>
<gene>
    <name evidence="2" type="ORF">GCM10009864_24250</name>
</gene>
<evidence type="ECO:0000313" key="2">
    <source>
        <dbReference type="EMBL" id="GAA2657175.1"/>
    </source>
</evidence>
<feature type="domain" description="Tn3 transposase DDE" evidence="1">
    <location>
        <begin position="24"/>
        <end position="79"/>
    </location>
</feature>
<dbReference type="Proteomes" id="UP001500994">
    <property type="component" value="Unassembled WGS sequence"/>
</dbReference>
<reference evidence="3" key="1">
    <citation type="journal article" date="2019" name="Int. J. Syst. Evol. Microbiol.">
        <title>The Global Catalogue of Microorganisms (GCM) 10K type strain sequencing project: providing services to taxonomists for standard genome sequencing and annotation.</title>
        <authorList>
            <consortium name="The Broad Institute Genomics Platform"/>
            <consortium name="The Broad Institute Genome Sequencing Center for Infectious Disease"/>
            <person name="Wu L."/>
            <person name="Ma J."/>
        </authorList>
    </citation>
    <scope>NUCLEOTIDE SEQUENCE [LARGE SCALE GENOMIC DNA]</scope>
    <source>
        <strain evidence="3">JCM 16374</strain>
    </source>
</reference>
<protein>
    <recommendedName>
        <fullName evidence="1">Tn3 transposase DDE domain-containing protein</fullName>
    </recommendedName>
</protein>
<accession>A0ABP6E2Z1</accession>
<dbReference type="RefSeq" id="WP_344575119.1">
    <property type="nucleotide sequence ID" value="NZ_BAAARK010000006.1"/>
</dbReference>
<proteinExistence type="predicted"/>